<dbReference type="RefSeq" id="WP_238479647.1">
    <property type="nucleotide sequence ID" value="NZ_CP064786.1"/>
</dbReference>
<evidence type="ECO:0000313" key="3">
    <source>
        <dbReference type="Proteomes" id="UP000663586"/>
    </source>
</evidence>
<dbReference type="GeneID" id="70684666"/>
<feature type="region of interest" description="Disordered" evidence="1">
    <location>
        <begin position="37"/>
        <end position="87"/>
    </location>
</feature>
<gene>
    <name evidence="2" type="ORF">AArcS_1285</name>
</gene>
<dbReference type="KEGG" id="hara:AArcS_1285"/>
<dbReference type="Pfam" id="PF12840">
    <property type="entry name" value="HTH_20"/>
    <property type="match status" value="1"/>
</dbReference>
<protein>
    <recommendedName>
        <fullName evidence="4">HTH deoR-type domain-containing protein</fullName>
    </recommendedName>
</protein>
<dbReference type="InterPro" id="IPR011991">
    <property type="entry name" value="ArsR-like_HTH"/>
</dbReference>
<dbReference type="Proteomes" id="UP000663586">
    <property type="component" value="Chromosome"/>
</dbReference>
<feature type="compositionally biased region" description="Basic and acidic residues" evidence="1">
    <location>
        <begin position="37"/>
        <end position="64"/>
    </location>
</feature>
<name>A0A897MPZ8_9EURY</name>
<keyword evidence="3" id="KW-1185">Reference proteome</keyword>
<sequence>MSPLCDQIRQAARQSEILQTLEDVDATMTATEIADRVDGSTSTVRDDLRRLDSAGLVTRKDPRQPYRWTTSPRAPEEISPEAVIQHV</sequence>
<dbReference type="AlphaFoldDB" id="A0A897MPZ8"/>
<dbReference type="EMBL" id="CP064786">
    <property type="protein sequence ID" value="QSG02502.1"/>
    <property type="molecule type" value="Genomic_DNA"/>
</dbReference>
<dbReference type="InterPro" id="IPR036388">
    <property type="entry name" value="WH-like_DNA-bd_sf"/>
</dbReference>
<evidence type="ECO:0000313" key="2">
    <source>
        <dbReference type="EMBL" id="QSG02502.1"/>
    </source>
</evidence>
<evidence type="ECO:0000256" key="1">
    <source>
        <dbReference type="SAM" id="MobiDB-lite"/>
    </source>
</evidence>
<proteinExistence type="predicted"/>
<accession>A0A897MPZ8</accession>
<dbReference type="SUPFAM" id="SSF46785">
    <property type="entry name" value="Winged helix' DNA-binding domain"/>
    <property type="match status" value="1"/>
</dbReference>
<organism evidence="2 3">
    <name type="scientific">Natranaeroarchaeum sulfidigenes</name>
    <dbReference type="NCBI Taxonomy" id="2784880"/>
    <lineage>
        <taxon>Archaea</taxon>
        <taxon>Methanobacteriati</taxon>
        <taxon>Methanobacteriota</taxon>
        <taxon>Stenosarchaea group</taxon>
        <taxon>Halobacteria</taxon>
        <taxon>Halobacteriales</taxon>
        <taxon>Natronoarchaeaceae</taxon>
        <taxon>Natranaeroarchaeum</taxon>
    </lineage>
</organism>
<dbReference type="InterPro" id="IPR036390">
    <property type="entry name" value="WH_DNA-bd_sf"/>
</dbReference>
<dbReference type="Gene3D" id="1.10.10.10">
    <property type="entry name" value="Winged helix-like DNA-binding domain superfamily/Winged helix DNA-binding domain"/>
    <property type="match status" value="1"/>
</dbReference>
<dbReference type="CDD" id="cd00090">
    <property type="entry name" value="HTH_ARSR"/>
    <property type="match status" value="1"/>
</dbReference>
<evidence type="ECO:0008006" key="4">
    <source>
        <dbReference type="Google" id="ProtNLM"/>
    </source>
</evidence>
<reference evidence="2" key="1">
    <citation type="submission" date="2020-11" db="EMBL/GenBank/DDBJ databases">
        <title>Carbohydrate-dependent, anaerobic sulfur respiration: A novel catabolism in halophilic archaea.</title>
        <authorList>
            <person name="Sorokin D.Y."/>
            <person name="Messina E."/>
            <person name="Smedile F."/>
            <person name="La Cono V."/>
            <person name="Hallsworth J.E."/>
            <person name="Yakimov M.M."/>
        </authorList>
    </citation>
    <scope>NUCLEOTIDE SEQUENCE</scope>
    <source>
        <strain evidence="2">AArc-S</strain>
    </source>
</reference>